<dbReference type="PANTHER" id="PTHR43464">
    <property type="entry name" value="METHYLTRANSFERASE"/>
    <property type="match status" value="1"/>
</dbReference>
<dbReference type="InterPro" id="IPR025714">
    <property type="entry name" value="Methyltranfer_dom"/>
</dbReference>
<evidence type="ECO:0000313" key="7">
    <source>
        <dbReference type="Proteomes" id="UP000689967"/>
    </source>
</evidence>
<keyword evidence="3" id="KW-0949">S-adenosyl-L-methionine</keyword>
<dbReference type="RefSeq" id="WP_216874480.1">
    <property type="nucleotide sequence ID" value="NZ_JAERQM010000002.1"/>
</dbReference>
<evidence type="ECO:0000259" key="5">
    <source>
        <dbReference type="Pfam" id="PF13847"/>
    </source>
</evidence>
<keyword evidence="7" id="KW-1185">Reference proteome</keyword>
<dbReference type="Pfam" id="PF13847">
    <property type="entry name" value="Methyltransf_31"/>
    <property type="match status" value="1"/>
</dbReference>
<protein>
    <submittedName>
        <fullName evidence="6">Methyltransferase regulatory domain-containing protein</fullName>
    </submittedName>
</protein>
<keyword evidence="1 6" id="KW-0489">Methyltransferase</keyword>
<comment type="caution">
    <text evidence="6">The sequence shown here is derived from an EMBL/GenBank/DDBJ whole genome shotgun (WGS) entry which is preliminary data.</text>
</comment>
<name>A0ABS6H552_9PROT</name>
<dbReference type="CDD" id="cd02440">
    <property type="entry name" value="AdoMet_MTases"/>
    <property type="match status" value="1"/>
</dbReference>
<accession>A0ABS6H552</accession>
<dbReference type="GO" id="GO:0008168">
    <property type="term" value="F:methyltransferase activity"/>
    <property type="evidence" value="ECO:0007669"/>
    <property type="project" value="UniProtKB-KW"/>
</dbReference>
<organism evidence="6 7">
    <name type="scientific">Falsiroseomonas oleicola</name>
    <dbReference type="NCBI Taxonomy" id="2801474"/>
    <lineage>
        <taxon>Bacteria</taxon>
        <taxon>Pseudomonadati</taxon>
        <taxon>Pseudomonadota</taxon>
        <taxon>Alphaproteobacteria</taxon>
        <taxon>Acetobacterales</taxon>
        <taxon>Roseomonadaceae</taxon>
        <taxon>Falsiroseomonas</taxon>
    </lineage>
</organism>
<proteinExistence type="predicted"/>
<dbReference type="InterPro" id="IPR018773">
    <property type="entry name" value="MeTrfase_reg_dom_prd"/>
</dbReference>
<dbReference type="EMBL" id="JAERQM010000002">
    <property type="protein sequence ID" value="MBU8543827.1"/>
    <property type="molecule type" value="Genomic_DNA"/>
</dbReference>
<feature type="domain" description="Methyltransferase regulatory" evidence="4">
    <location>
        <begin position="225"/>
        <end position="306"/>
    </location>
</feature>
<evidence type="ECO:0000259" key="4">
    <source>
        <dbReference type="Pfam" id="PF10119"/>
    </source>
</evidence>
<evidence type="ECO:0000256" key="1">
    <source>
        <dbReference type="ARBA" id="ARBA00022603"/>
    </source>
</evidence>
<evidence type="ECO:0000313" key="6">
    <source>
        <dbReference type="EMBL" id="MBU8543827.1"/>
    </source>
</evidence>
<dbReference type="Proteomes" id="UP000689967">
    <property type="component" value="Unassembled WGS sequence"/>
</dbReference>
<gene>
    <name evidence="6" type="ORF">JJQ90_08920</name>
</gene>
<evidence type="ECO:0000256" key="3">
    <source>
        <dbReference type="ARBA" id="ARBA00022691"/>
    </source>
</evidence>
<dbReference type="Pfam" id="PF10119">
    <property type="entry name" value="MethyTransf_Reg"/>
    <property type="match status" value="1"/>
</dbReference>
<sequence>MNAPSPWSRGYPVAEPYPASWHSFQSPGHIAAACALMGAAWEVAPGQPMRIAEIGCGSGYTANVLAAGNPDAEVLGLDYNPAHIAEARSMAAAVGLANARFEATDLAELDGAELDRLPEFDLVTVHGVWSWVGDPVREGILRLLRRKVKPGGVVLMTYNALPGAGGALGLSRLVRGFLRSSGSTAEGIEAARAQVEKLVAAEAPNLPNSTWRTLLLGEVAKARQGYMLHEFITDHWRPCFFADVQEAMASARCDYVGSASLDENFPSMSLSPAQREIWEAAPDEAARQLIFDMCVPRAFRRDVYVRGLRRVNREAAVAAIPLAIATHAGGGRAIRTQAGEAALPPAILEPMLAALRQGPQQVGALLALPGCGNVTPAEALAMLIGSGSALPLWLRPGDAGWDEAAAAARRLNAVAARRLAAHGLGTARLALATPALAGGLAVNAMELAVAALAAETPEAEPDALIRRLIPQGPLPPEEVLAGVREEVAGLLRDRGPVWRALGIV</sequence>
<reference evidence="6 7" key="1">
    <citation type="submission" date="2021-01" db="EMBL/GenBank/DDBJ databases">
        <title>Roseomonas sp. nov, a bacterium isolated from an oil production mixture in Yumen Oilfield.</title>
        <authorList>
            <person name="Wu D."/>
        </authorList>
    </citation>
    <scope>NUCLEOTIDE SEQUENCE [LARGE SCALE GENOMIC DNA]</scope>
    <source>
        <strain evidence="6 7">ROY-5-3</strain>
    </source>
</reference>
<dbReference type="PANTHER" id="PTHR43464:SF19">
    <property type="entry name" value="UBIQUINONE BIOSYNTHESIS O-METHYLTRANSFERASE, MITOCHONDRIAL"/>
    <property type="match status" value="1"/>
</dbReference>
<keyword evidence="2" id="KW-0808">Transferase</keyword>
<dbReference type="GO" id="GO:0032259">
    <property type="term" value="P:methylation"/>
    <property type="evidence" value="ECO:0007669"/>
    <property type="project" value="UniProtKB-KW"/>
</dbReference>
<feature type="domain" description="Methyltransferase" evidence="5">
    <location>
        <begin position="49"/>
        <end position="159"/>
    </location>
</feature>
<evidence type="ECO:0000256" key="2">
    <source>
        <dbReference type="ARBA" id="ARBA00022679"/>
    </source>
</evidence>